<organism evidence="1 2">
    <name type="scientific">Methylocystis bryophila</name>
    <dbReference type="NCBI Taxonomy" id="655015"/>
    <lineage>
        <taxon>Bacteria</taxon>
        <taxon>Pseudomonadati</taxon>
        <taxon>Pseudomonadota</taxon>
        <taxon>Alphaproteobacteria</taxon>
        <taxon>Hyphomicrobiales</taxon>
        <taxon>Methylocystaceae</taxon>
        <taxon>Methylocystis</taxon>
    </lineage>
</organism>
<proteinExistence type="predicted"/>
<evidence type="ECO:0000313" key="1">
    <source>
        <dbReference type="EMBL" id="ARN81714.1"/>
    </source>
</evidence>
<dbReference type="KEGG" id="mbry:B1812_12230"/>
<reference evidence="1 2" key="1">
    <citation type="submission" date="2017-02" db="EMBL/GenBank/DDBJ databases">
        <authorList>
            <person name="Peterson S.W."/>
        </authorList>
    </citation>
    <scope>NUCLEOTIDE SEQUENCE [LARGE SCALE GENOMIC DNA]</scope>
    <source>
        <strain evidence="1 2">S285</strain>
    </source>
</reference>
<dbReference type="OrthoDB" id="8163711at2"/>
<sequence>MFDPEHHQLAARLIERATQGLGGTQLIAAIRQEFPDAPLRLIAHAGFIAITRPSVSPEALSSIYDMAICARRPDLKEMADA</sequence>
<dbReference type="Proteomes" id="UP000193978">
    <property type="component" value="Chromosome"/>
</dbReference>
<dbReference type="RefSeq" id="WP_085771831.1">
    <property type="nucleotide sequence ID" value="NZ_AP027149.1"/>
</dbReference>
<name>A0A1W6MVU6_9HYPH</name>
<protein>
    <submittedName>
        <fullName evidence="1">Uncharacterized protein</fullName>
    </submittedName>
</protein>
<gene>
    <name evidence="1" type="ORF">B1812_12230</name>
</gene>
<evidence type="ECO:0000313" key="2">
    <source>
        <dbReference type="Proteomes" id="UP000193978"/>
    </source>
</evidence>
<dbReference type="EMBL" id="CP019948">
    <property type="protein sequence ID" value="ARN81714.1"/>
    <property type="molecule type" value="Genomic_DNA"/>
</dbReference>
<keyword evidence="2" id="KW-1185">Reference proteome</keyword>
<dbReference type="AlphaFoldDB" id="A0A1W6MVU6"/>
<accession>A0A1W6MVU6</accession>